<organism evidence="2 3">
    <name type="scientific">Bradyrhizobium zhanjiangense</name>
    <dbReference type="NCBI Taxonomy" id="1325107"/>
    <lineage>
        <taxon>Bacteria</taxon>
        <taxon>Pseudomonadati</taxon>
        <taxon>Pseudomonadota</taxon>
        <taxon>Alphaproteobacteria</taxon>
        <taxon>Hyphomicrobiales</taxon>
        <taxon>Nitrobacteraceae</taxon>
        <taxon>Bradyrhizobium</taxon>
    </lineage>
</organism>
<dbReference type="Proteomes" id="UP000289946">
    <property type="component" value="Unassembled WGS sequence"/>
</dbReference>
<evidence type="ECO:0000313" key="2">
    <source>
        <dbReference type="EMBL" id="RXG91581.1"/>
    </source>
</evidence>
<sequence length="489" mass="53072">MTETTTKPRYRVQAGRSFAVAGPATSAVTKAEGEVRPGPWYLPITGGWLPAEVGSSMNWWQLGYDPISFGTTSAMVEACVSAYAQTVAMCPGDHWRANDKGGRDRVTTSALSRILRQPNDYQSISDFLLNGTRSLYLHGNAYALALRNDRYEIDELHLMDSMQSYPRLATTGDIFYQLSGNDVIDRRLGGENLIVPQRDVLHIRLQTVRSQWPRPLVGESPIVAAYGDVGIAAAITAQQMKFYMNEARPSAVLSTDLQLDKDQVQALRDRWNEQSKGLHQGGTPILTAGLKVQPWAQGGKDAATADILKLSNEHIALAFRIPLQVLGLGGTNLSSTELLMQSWIASGLGFALNHIEEAVGLLFGLRGQPDEYVEFDTAALLRSAMKDRIEALARGVQGGIYAPNEARNYEGLDAVEYGDEPRVQQQVVPLSAAAKIPAAPAAPAAPPAAAANDDAVPPPPAKGDRDAIQREVRNLFACADRIGRRRTTA</sequence>
<feature type="region of interest" description="Disordered" evidence="1">
    <location>
        <begin position="443"/>
        <end position="469"/>
    </location>
</feature>
<dbReference type="RefSeq" id="WP_128941053.1">
    <property type="nucleotide sequence ID" value="NZ_RDRA01000014.1"/>
</dbReference>
<proteinExistence type="predicted"/>
<dbReference type="InterPro" id="IPR006944">
    <property type="entry name" value="Phage/GTA_portal"/>
</dbReference>
<protein>
    <submittedName>
        <fullName evidence="2">Phage portal protein</fullName>
    </submittedName>
</protein>
<evidence type="ECO:0000256" key="1">
    <source>
        <dbReference type="SAM" id="MobiDB-lite"/>
    </source>
</evidence>
<dbReference type="InterPro" id="IPR006427">
    <property type="entry name" value="Portal_HK97"/>
</dbReference>
<keyword evidence="3" id="KW-1185">Reference proteome</keyword>
<reference evidence="2 3" key="1">
    <citation type="submission" date="2018-10" db="EMBL/GenBank/DDBJ databases">
        <title>Bradyrhizobium sp. nov., isolated from effective nodules of peanut in China.</title>
        <authorList>
            <person name="Li Y."/>
        </authorList>
    </citation>
    <scope>NUCLEOTIDE SEQUENCE [LARGE SCALE GENOMIC DNA]</scope>
    <source>
        <strain evidence="2 3">CCBAU 51781</strain>
    </source>
</reference>
<comment type="caution">
    <text evidence="2">The sequence shown here is derived from an EMBL/GenBank/DDBJ whole genome shotgun (WGS) entry which is preliminary data.</text>
</comment>
<dbReference type="Pfam" id="PF04860">
    <property type="entry name" value="Phage_portal"/>
    <property type="match status" value="1"/>
</dbReference>
<dbReference type="EMBL" id="RDRA01000014">
    <property type="protein sequence ID" value="RXG91581.1"/>
    <property type="molecule type" value="Genomic_DNA"/>
</dbReference>
<evidence type="ECO:0000313" key="3">
    <source>
        <dbReference type="Proteomes" id="UP000289946"/>
    </source>
</evidence>
<feature type="compositionally biased region" description="Low complexity" evidence="1">
    <location>
        <begin position="443"/>
        <end position="455"/>
    </location>
</feature>
<accession>A0ABY0DG58</accession>
<dbReference type="NCBIfam" id="TIGR01537">
    <property type="entry name" value="portal_HK97"/>
    <property type="match status" value="1"/>
</dbReference>
<name>A0ABY0DG58_9BRAD</name>
<gene>
    <name evidence="2" type="ORF">EAS62_24185</name>
</gene>